<dbReference type="CDD" id="cd16894">
    <property type="entry name" value="MltD-like"/>
    <property type="match status" value="1"/>
</dbReference>
<organism evidence="5 6">
    <name type="scientific">Conchiformibius steedae DSM 2580</name>
    <dbReference type="NCBI Taxonomy" id="1121352"/>
    <lineage>
        <taxon>Bacteria</taxon>
        <taxon>Pseudomonadati</taxon>
        <taxon>Pseudomonadota</taxon>
        <taxon>Betaproteobacteria</taxon>
        <taxon>Neisseriales</taxon>
        <taxon>Neisseriaceae</taxon>
        <taxon>Conchiformibius</taxon>
    </lineage>
</organism>
<feature type="region of interest" description="Disordered" evidence="2">
    <location>
        <begin position="713"/>
        <end position="744"/>
    </location>
</feature>
<dbReference type="SUPFAM" id="SSF54106">
    <property type="entry name" value="LysM domain"/>
    <property type="match status" value="2"/>
</dbReference>
<feature type="domain" description="LysM" evidence="4">
    <location>
        <begin position="339"/>
        <end position="385"/>
    </location>
</feature>
<feature type="coiled-coil region" evidence="1">
    <location>
        <begin position="572"/>
        <end position="633"/>
    </location>
</feature>
<dbReference type="Gene3D" id="3.10.350.10">
    <property type="entry name" value="LysM domain"/>
    <property type="match status" value="3"/>
</dbReference>
<dbReference type="InterPro" id="IPR008258">
    <property type="entry name" value="Transglycosylase_SLT_dom_1"/>
</dbReference>
<dbReference type="PANTHER" id="PTHR33734">
    <property type="entry name" value="LYSM DOMAIN-CONTAINING GPI-ANCHORED PROTEIN 2"/>
    <property type="match status" value="1"/>
</dbReference>
<dbReference type="GO" id="GO:0008932">
    <property type="term" value="F:lytic endotransglycosylase activity"/>
    <property type="evidence" value="ECO:0007669"/>
    <property type="project" value="TreeGrafter"/>
</dbReference>
<protein>
    <submittedName>
        <fullName evidence="5">LysM peptidoglycan-binding domain-containing protein</fullName>
    </submittedName>
</protein>
<feature type="domain" description="LysM" evidence="4">
    <location>
        <begin position="666"/>
        <end position="709"/>
    </location>
</feature>
<evidence type="ECO:0000313" key="6">
    <source>
        <dbReference type="Proteomes" id="UP001056819"/>
    </source>
</evidence>
<feature type="compositionally biased region" description="Polar residues" evidence="2">
    <location>
        <begin position="715"/>
        <end position="730"/>
    </location>
</feature>
<dbReference type="Pfam" id="PF01464">
    <property type="entry name" value="SLT"/>
    <property type="match status" value="1"/>
</dbReference>
<dbReference type="CDD" id="cd00118">
    <property type="entry name" value="LysM"/>
    <property type="match status" value="3"/>
</dbReference>
<keyword evidence="1" id="KW-0175">Coiled coil</keyword>
<evidence type="ECO:0000256" key="2">
    <source>
        <dbReference type="SAM" id="MobiDB-lite"/>
    </source>
</evidence>
<proteinExistence type="predicted"/>
<dbReference type="Pfam" id="PF01476">
    <property type="entry name" value="LysM"/>
    <property type="match status" value="3"/>
</dbReference>
<keyword evidence="3" id="KW-0732">Signal</keyword>
<reference evidence="5" key="1">
    <citation type="submission" date="2022-05" db="EMBL/GenBank/DDBJ databases">
        <title>Alysiella filiformis genome sequencing.</title>
        <authorList>
            <person name="Viehboeck T."/>
        </authorList>
    </citation>
    <scope>NUCLEOTIDE SEQUENCE</scope>
    <source>
        <strain evidence="5">DSM 2580</strain>
    </source>
</reference>
<name>A0AAE9HY46_9NEIS</name>
<feature type="domain" description="LysM" evidence="4">
    <location>
        <begin position="741"/>
        <end position="786"/>
    </location>
</feature>
<dbReference type="InterPro" id="IPR036779">
    <property type="entry name" value="LysM_dom_sf"/>
</dbReference>
<dbReference type="Gene3D" id="1.10.530.10">
    <property type="match status" value="1"/>
</dbReference>
<feature type="chain" id="PRO_5042245494" evidence="3">
    <location>
        <begin position="22"/>
        <end position="786"/>
    </location>
</feature>
<dbReference type="SUPFAM" id="SSF53955">
    <property type="entry name" value="Lysozyme-like"/>
    <property type="match status" value="1"/>
</dbReference>
<gene>
    <name evidence="5" type="ORF">LNQ82_08890</name>
</gene>
<feature type="signal peptide" evidence="3">
    <location>
        <begin position="1"/>
        <end position="21"/>
    </location>
</feature>
<dbReference type="SMART" id="SM00257">
    <property type="entry name" value="LysM"/>
    <property type="match status" value="3"/>
</dbReference>
<dbReference type="Proteomes" id="UP001056819">
    <property type="component" value="Chromosome"/>
</dbReference>
<accession>A0AAE9HY46</accession>
<evidence type="ECO:0000256" key="1">
    <source>
        <dbReference type="SAM" id="Coils"/>
    </source>
</evidence>
<dbReference type="InterPro" id="IPR023346">
    <property type="entry name" value="Lysozyme-like_dom_sf"/>
</dbReference>
<dbReference type="RefSeq" id="WP_027021196.1">
    <property type="nucleotide sequence ID" value="NZ_CP097501.1"/>
</dbReference>
<dbReference type="EMBL" id="CP097501">
    <property type="protein sequence ID" value="URD67291.1"/>
    <property type="molecule type" value="Genomic_DNA"/>
</dbReference>
<dbReference type="PROSITE" id="PS51782">
    <property type="entry name" value="LYSM"/>
    <property type="match status" value="3"/>
</dbReference>
<dbReference type="InterPro" id="IPR018392">
    <property type="entry name" value="LysM"/>
</dbReference>
<dbReference type="PANTHER" id="PTHR33734:SF22">
    <property type="entry name" value="MEMBRANE-BOUND LYTIC MUREIN TRANSGLYCOSYLASE D"/>
    <property type="match status" value="1"/>
</dbReference>
<dbReference type="AlphaFoldDB" id="A0AAE9HY46"/>
<sequence>MKPLKSLAIAVGGLCALPAAAHGKDNSVPNTDASGMAMMRLNASVLQENTAAAKHTAKADTTAQRIYGGSVWKQLAHDFRLNEVNSGLVRSHENKFAANSAYFKRTLDRSKPYMFHITNEVKKRGMPAEIALLPFIESAYVTKARSHVGASGLWQFMPATGRHYGLEQTPLYDGRHDVYASTNAALNYLQYLHGLFGDWSLALAAYNWGEGNLTRAIRRAQSAGLPPTYENLRMPSETRNYVPKLLAVRNLVMNPQNYGLQLPEIQHSPYFKAVSVDTPMDIMAAAHLANIPENEFLALNPGFKTPVFIPKNGRKMLLPVTAVNTFESNYRNSDARSLLSWDVYTPDYTTTLSDIAAKTNTPVGELRRLNGINGNRVSAGKSILVSRNNTLNNQQNINFNFAKADNDPVPDTYVEQAPVLTAADTAPPAAPAVAAATPAPQPQQQKQANFINFVENGAVNEAAAETAFAQAAASEPAVGRSFEAAVEAVNRFEDPIRAFSAKEPSSPTHNVSAKNFADKAVQAASEHLAFADVTRGASEAAAPVSDNITASAPAAAADDPLMNLAKQRAQALQAARSTVAQANAQAERAEAARIAKEVARAKARAAAERAAKVAEAKEAKRREQERLRAERLQQAKQLAHVRQAREAGQSVPQAIRASAQIQAYSGTHKVSEGDTLYNIAKRYNMNVADLASANGIRNNSIRIGQVLRINGTKKPATQRSNPLSKVSGNSHDYAAPRSTPASHTVRKGDTLYSIAARYKMNVNDIKRLNKGVSNLKTGQTIKLISS</sequence>
<evidence type="ECO:0000259" key="4">
    <source>
        <dbReference type="PROSITE" id="PS51782"/>
    </source>
</evidence>
<evidence type="ECO:0000313" key="5">
    <source>
        <dbReference type="EMBL" id="URD67291.1"/>
    </source>
</evidence>
<evidence type="ECO:0000256" key="3">
    <source>
        <dbReference type="SAM" id="SignalP"/>
    </source>
</evidence>